<evidence type="ECO:0000256" key="1">
    <source>
        <dbReference type="ARBA" id="ARBA00022676"/>
    </source>
</evidence>
<dbReference type="CDD" id="cd03788">
    <property type="entry name" value="GT20_TPS"/>
    <property type="match status" value="1"/>
</dbReference>
<dbReference type="FunFam" id="3.40.50.2000:FF:000010">
    <property type="entry name" value="Alpha,alpha-trehalose-phosphate synthase"/>
    <property type="match status" value="1"/>
</dbReference>
<dbReference type="GeneID" id="54469555"/>
<dbReference type="AlphaFoldDB" id="A0A6A6Y1V0"/>
<reference evidence="5" key="2">
    <citation type="submission" date="2020-04" db="EMBL/GenBank/DDBJ databases">
        <authorList>
            <consortium name="NCBI Genome Project"/>
        </authorList>
    </citation>
    <scope>NUCLEOTIDE SEQUENCE</scope>
    <source>
        <strain evidence="5">CBS 304.34</strain>
    </source>
</reference>
<dbReference type="RefSeq" id="XP_033568948.1">
    <property type="nucleotide sequence ID" value="XM_033728662.1"/>
</dbReference>
<proteinExistence type="predicted"/>
<sequence>MSRQHREPVIFVVSNRLPVTVTRTDDNTYDVSSSSGGLVGALQGFAGSTEFRWYGWPGLEIPEQHRAMVEEKLATQKAYPIFFNKALEDKHYNGFSNKILWPLLHYQADQIHISKEDWTAYQEVNRAFAESIGSEAEDGDIIWIQDYHLLLMPQYLRQVFGDGKRIRIGFFLHTVFPSSDFFRILPVRKDLLESLLHCDLVGFHNQDYTHHFLDCCTKFLHLDTSGSQVIFQDRKVNLLTSPVGIDPSEFRKLLDRSDVKQRVQGLKEKYKGVQLIISVDRLDYIKGIPLRIEAMDAFLTKYPNYADKVVLLQVVIPSREDVKDYRGLHNQINQAVSRVNEKHGPVDMMPIHSLFSSVSKAELAALYAVSDVCIVSSIRDGFNMVSLEYVVCQREHHGVLLLSEFAGASEVLDESVSINPWDTDEFADAIQCALTMGREEKTARWESLNKRVEQFTSKRWGEAFLELLKNSDHGHTARHGVANGAVDCASCMLE</sequence>
<evidence type="ECO:0000256" key="2">
    <source>
        <dbReference type="ARBA" id="ARBA00022679"/>
    </source>
</evidence>
<reference evidence="3 5" key="1">
    <citation type="journal article" date="2020" name="Stud. Mycol.">
        <title>101 Dothideomycetes genomes: a test case for predicting lifestyles and emergence of pathogens.</title>
        <authorList>
            <person name="Haridas S."/>
            <person name="Albert R."/>
            <person name="Binder M."/>
            <person name="Bloem J."/>
            <person name="Labutti K."/>
            <person name="Salamov A."/>
            <person name="Andreopoulos B."/>
            <person name="Baker S."/>
            <person name="Barry K."/>
            <person name="Bills G."/>
            <person name="Bluhm B."/>
            <person name="Cannon C."/>
            <person name="Castanera R."/>
            <person name="Culley D."/>
            <person name="Daum C."/>
            <person name="Ezra D."/>
            <person name="Gonzalez J."/>
            <person name="Henrissat B."/>
            <person name="Kuo A."/>
            <person name="Liang C."/>
            <person name="Lipzen A."/>
            <person name="Lutzoni F."/>
            <person name="Magnuson J."/>
            <person name="Mondo S."/>
            <person name="Nolan M."/>
            <person name="Ohm R."/>
            <person name="Pangilinan J."/>
            <person name="Park H.-J."/>
            <person name="Ramirez L."/>
            <person name="Alfaro M."/>
            <person name="Sun H."/>
            <person name="Tritt A."/>
            <person name="Yoshinaga Y."/>
            <person name="Zwiers L.-H."/>
            <person name="Turgeon B."/>
            <person name="Goodwin S."/>
            <person name="Spatafora J."/>
            <person name="Crous P."/>
            <person name="Grigoriev I."/>
        </authorList>
    </citation>
    <scope>NUCLEOTIDE SEQUENCE</scope>
    <source>
        <strain evidence="3 5">CBS 304.34</strain>
    </source>
</reference>
<keyword evidence="1" id="KW-0328">Glycosyltransferase</keyword>
<protein>
    <submittedName>
        <fullName evidence="3 5">Glycosyl transferase</fullName>
    </submittedName>
</protein>
<dbReference type="Proteomes" id="UP000504636">
    <property type="component" value="Unplaced"/>
</dbReference>
<evidence type="ECO:0000313" key="3">
    <source>
        <dbReference type="EMBL" id="KAF2801984.1"/>
    </source>
</evidence>
<organism evidence="3">
    <name type="scientific">Mytilinidion resinicola</name>
    <dbReference type="NCBI Taxonomy" id="574789"/>
    <lineage>
        <taxon>Eukaryota</taxon>
        <taxon>Fungi</taxon>
        <taxon>Dikarya</taxon>
        <taxon>Ascomycota</taxon>
        <taxon>Pezizomycotina</taxon>
        <taxon>Dothideomycetes</taxon>
        <taxon>Pleosporomycetidae</taxon>
        <taxon>Mytilinidiales</taxon>
        <taxon>Mytilinidiaceae</taxon>
        <taxon>Mytilinidion</taxon>
    </lineage>
</organism>
<dbReference type="SUPFAM" id="SSF53756">
    <property type="entry name" value="UDP-Glycosyltransferase/glycogen phosphorylase"/>
    <property type="match status" value="1"/>
</dbReference>
<dbReference type="GO" id="GO:0005829">
    <property type="term" value="C:cytosol"/>
    <property type="evidence" value="ECO:0007669"/>
    <property type="project" value="TreeGrafter"/>
</dbReference>
<dbReference type="GO" id="GO:0005946">
    <property type="term" value="C:alpha,alpha-trehalose-phosphate synthase complex (UDP-forming)"/>
    <property type="evidence" value="ECO:0007669"/>
    <property type="project" value="TreeGrafter"/>
</dbReference>
<dbReference type="GO" id="GO:0005992">
    <property type="term" value="P:trehalose biosynthetic process"/>
    <property type="evidence" value="ECO:0007669"/>
    <property type="project" value="InterPro"/>
</dbReference>
<dbReference type="Pfam" id="PF00982">
    <property type="entry name" value="Glyco_transf_20"/>
    <property type="match status" value="1"/>
</dbReference>
<evidence type="ECO:0000313" key="4">
    <source>
        <dbReference type="Proteomes" id="UP000504636"/>
    </source>
</evidence>
<gene>
    <name evidence="3 5" type="ORF">BDZ99DRAFT_577204</name>
</gene>
<dbReference type="PANTHER" id="PTHR10788">
    <property type="entry name" value="TREHALOSE-6-PHOSPHATE SYNTHASE"/>
    <property type="match status" value="1"/>
</dbReference>
<dbReference type="PANTHER" id="PTHR10788:SF75">
    <property type="entry name" value="SYNTHASE SUBUNIT OF TREHALOSE-6-PHOSPHATE SYNTHASE_PHOSPHATASE COMPLEX (EUROFUNG)"/>
    <property type="match status" value="1"/>
</dbReference>
<evidence type="ECO:0000313" key="5">
    <source>
        <dbReference type="RefSeq" id="XP_033568948.1"/>
    </source>
</evidence>
<dbReference type="Gene3D" id="3.40.50.2000">
    <property type="entry name" value="Glycogen Phosphorylase B"/>
    <property type="match status" value="2"/>
</dbReference>
<dbReference type="EMBL" id="MU003726">
    <property type="protein sequence ID" value="KAF2801984.1"/>
    <property type="molecule type" value="Genomic_DNA"/>
</dbReference>
<accession>A0A6A6Y1V0</accession>
<dbReference type="GO" id="GO:0004805">
    <property type="term" value="F:trehalose-phosphatase activity"/>
    <property type="evidence" value="ECO:0007669"/>
    <property type="project" value="TreeGrafter"/>
</dbReference>
<dbReference type="GO" id="GO:0034605">
    <property type="term" value="P:cellular response to heat"/>
    <property type="evidence" value="ECO:0007669"/>
    <property type="project" value="TreeGrafter"/>
</dbReference>
<dbReference type="OrthoDB" id="755951at2759"/>
<dbReference type="GO" id="GO:0003825">
    <property type="term" value="F:alpha,alpha-trehalose-phosphate synthase (UDP-forming) activity"/>
    <property type="evidence" value="ECO:0007669"/>
    <property type="project" value="TreeGrafter"/>
</dbReference>
<name>A0A6A6Y1V0_9PEZI</name>
<dbReference type="InterPro" id="IPR001830">
    <property type="entry name" value="Glyco_trans_20"/>
</dbReference>
<keyword evidence="2 3" id="KW-0808">Transferase</keyword>
<keyword evidence="4" id="KW-1185">Reference proteome</keyword>
<reference evidence="5" key="3">
    <citation type="submission" date="2025-04" db="UniProtKB">
        <authorList>
            <consortium name="RefSeq"/>
        </authorList>
    </citation>
    <scope>IDENTIFICATION</scope>
    <source>
        <strain evidence="5">CBS 304.34</strain>
    </source>
</reference>